<sequence>MNCYEEAIVMENSGSQICRLKRISNDREYVIHNDYIRKKSIDRKKVNKQNSEILLDTEAKDRAKGNEREKDSENTVTELNKEISEVLEEMHKNGKAKNPKIPTAPFTMSLRNSKRDFSQSSRMSSRPWRS</sequence>
<feature type="region of interest" description="Disordered" evidence="1">
    <location>
        <begin position="91"/>
        <end position="130"/>
    </location>
</feature>
<dbReference type="AlphaFoldDB" id="A0A0K0FB98"/>
<evidence type="ECO:0000256" key="1">
    <source>
        <dbReference type="SAM" id="MobiDB-lite"/>
    </source>
</evidence>
<evidence type="ECO:0000313" key="2">
    <source>
        <dbReference type="Proteomes" id="UP000035680"/>
    </source>
</evidence>
<protein>
    <submittedName>
        <fullName evidence="3">Uncharacterized protein</fullName>
    </submittedName>
</protein>
<name>A0A0K0FB98_STRVS</name>
<reference evidence="3" key="2">
    <citation type="submission" date="2015-08" db="UniProtKB">
        <authorList>
            <consortium name="WormBaseParasite"/>
        </authorList>
    </citation>
    <scope>IDENTIFICATION</scope>
</reference>
<feature type="region of interest" description="Disordered" evidence="1">
    <location>
        <begin position="57"/>
        <end position="78"/>
    </location>
</feature>
<accession>A0A0K0FB98</accession>
<reference evidence="2" key="1">
    <citation type="submission" date="2014-07" db="EMBL/GenBank/DDBJ databases">
        <authorList>
            <person name="Martin A.A"/>
            <person name="De Silva N."/>
        </authorList>
    </citation>
    <scope>NUCLEOTIDE SEQUENCE</scope>
</reference>
<proteinExistence type="predicted"/>
<evidence type="ECO:0000313" key="3">
    <source>
        <dbReference type="WBParaSite" id="SVE_0610500.1"/>
    </source>
</evidence>
<dbReference type="STRING" id="75913.A0A0K0FB98"/>
<dbReference type="Proteomes" id="UP000035680">
    <property type="component" value="Unassembled WGS sequence"/>
</dbReference>
<dbReference type="WBParaSite" id="SVE_0610500.1">
    <property type="protein sequence ID" value="SVE_0610500.1"/>
    <property type="gene ID" value="SVE_0610500"/>
</dbReference>
<keyword evidence="2" id="KW-1185">Reference proteome</keyword>
<organism evidence="2 3">
    <name type="scientific">Strongyloides venezuelensis</name>
    <name type="common">Threadworm</name>
    <dbReference type="NCBI Taxonomy" id="75913"/>
    <lineage>
        <taxon>Eukaryota</taxon>
        <taxon>Metazoa</taxon>
        <taxon>Ecdysozoa</taxon>
        <taxon>Nematoda</taxon>
        <taxon>Chromadorea</taxon>
        <taxon>Rhabditida</taxon>
        <taxon>Tylenchina</taxon>
        <taxon>Panagrolaimomorpha</taxon>
        <taxon>Strongyloidoidea</taxon>
        <taxon>Strongyloididae</taxon>
        <taxon>Strongyloides</taxon>
    </lineage>
</organism>